<evidence type="ECO:0000313" key="1">
    <source>
        <dbReference type="EMBL" id="PWC26811.1"/>
    </source>
</evidence>
<dbReference type="AlphaFoldDB" id="A0A2U1UYY6"/>
<protein>
    <submittedName>
        <fullName evidence="1">Uncharacterized protein</fullName>
    </submittedName>
</protein>
<gene>
    <name evidence="1" type="ORF">CR165_21365</name>
</gene>
<proteinExistence type="predicted"/>
<dbReference type="EMBL" id="PDOA01000024">
    <property type="protein sequence ID" value="PWC26811.1"/>
    <property type="molecule type" value="Genomic_DNA"/>
</dbReference>
<name>A0A2U1UYY6_9PROT</name>
<keyword evidence="2" id="KW-1185">Reference proteome</keyword>
<organism evidence="1 2">
    <name type="scientific">Teichococcus aestuarii</name>
    <dbReference type="NCBI Taxonomy" id="568898"/>
    <lineage>
        <taxon>Bacteria</taxon>
        <taxon>Pseudomonadati</taxon>
        <taxon>Pseudomonadota</taxon>
        <taxon>Alphaproteobacteria</taxon>
        <taxon>Acetobacterales</taxon>
        <taxon>Roseomonadaceae</taxon>
        <taxon>Roseomonas</taxon>
    </lineage>
</organism>
<comment type="caution">
    <text evidence="1">The sequence shown here is derived from an EMBL/GenBank/DDBJ whole genome shotgun (WGS) entry which is preliminary data.</text>
</comment>
<sequence>MPPCPLSAAERALIRGEFGPRFGQNPLLAAGIFLRRWRSGPQAGQPKIPAAMQSLLDRGMVEIRTTEVHPRAVFTAAGLEVLRRLAHQPRLLDPVRFRHLRVELGLEAAEPCGPTPLVPA</sequence>
<accession>A0A2U1UYY6</accession>
<evidence type="ECO:0000313" key="2">
    <source>
        <dbReference type="Proteomes" id="UP000245048"/>
    </source>
</evidence>
<dbReference type="Proteomes" id="UP000245048">
    <property type="component" value="Unassembled WGS sequence"/>
</dbReference>
<reference evidence="2" key="1">
    <citation type="submission" date="2017-10" db="EMBL/GenBank/DDBJ databases">
        <authorList>
            <person name="Toshchakov S.V."/>
            <person name="Goeva M.A."/>
        </authorList>
    </citation>
    <scope>NUCLEOTIDE SEQUENCE [LARGE SCALE GENOMIC DNA]</scope>
    <source>
        <strain evidence="2">JR1/69-1-13</strain>
    </source>
</reference>